<evidence type="ECO:0000313" key="1">
    <source>
        <dbReference type="EMBL" id="CAG6688301.1"/>
    </source>
</evidence>
<sequence>MRISIHTRSVNKVMRAIFANNMSHIWHFIGKEKCRHQTRTSHLPCLLPQYMGSYTGGFHLSSAIFILQKRAIRTIFGMRRDESCSTHTSIFKDNKILTLWGQLALDTCVLTHKNQNSINRHSNDHHYDTRAKDNLVTSREIMFQKSYLNTGIKLFNNLPSSLKQINNINKFKEKLKRRRYHKYIFLQFTRFVISKSL</sequence>
<organism evidence="1">
    <name type="scientific">Cacopsylla melanoneura</name>
    <dbReference type="NCBI Taxonomy" id="428564"/>
    <lineage>
        <taxon>Eukaryota</taxon>
        <taxon>Metazoa</taxon>
        <taxon>Ecdysozoa</taxon>
        <taxon>Arthropoda</taxon>
        <taxon>Hexapoda</taxon>
        <taxon>Insecta</taxon>
        <taxon>Pterygota</taxon>
        <taxon>Neoptera</taxon>
        <taxon>Paraneoptera</taxon>
        <taxon>Hemiptera</taxon>
        <taxon>Sternorrhyncha</taxon>
        <taxon>Psylloidea</taxon>
        <taxon>Psyllidae</taxon>
        <taxon>Psyllinae</taxon>
        <taxon>Cacopsylla</taxon>
    </lineage>
</organism>
<dbReference type="AlphaFoldDB" id="A0A8D8TN06"/>
<reference evidence="1" key="1">
    <citation type="submission" date="2021-05" db="EMBL/GenBank/DDBJ databases">
        <authorList>
            <person name="Alioto T."/>
            <person name="Alioto T."/>
            <person name="Gomez Garrido J."/>
        </authorList>
    </citation>
    <scope>NUCLEOTIDE SEQUENCE</scope>
</reference>
<accession>A0A8D8TN06</accession>
<proteinExistence type="predicted"/>
<name>A0A8D8TN06_9HEMI</name>
<dbReference type="EMBL" id="HBUF01286105">
    <property type="protein sequence ID" value="CAG6688301.1"/>
    <property type="molecule type" value="Transcribed_RNA"/>
</dbReference>
<protein>
    <submittedName>
        <fullName evidence="1">Uncharacterized protein</fullName>
    </submittedName>
</protein>